<feature type="coiled-coil region" evidence="8">
    <location>
        <begin position="227"/>
        <end position="361"/>
    </location>
</feature>
<gene>
    <name evidence="11" type="ORF">WJX72_010377</name>
</gene>
<evidence type="ECO:0000313" key="12">
    <source>
        <dbReference type="Proteomes" id="UP001489004"/>
    </source>
</evidence>
<dbReference type="Proteomes" id="UP001489004">
    <property type="component" value="Unassembled WGS sequence"/>
</dbReference>
<evidence type="ECO:0000256" key="9">
    <source>
        <dbReference type="SAM" id="MobiDB-lite"/>
    </source>
</evidence>
<sequence length="516" mass="60798">MSSTKLGSDNSRNSLRSTRSGYRTINKTSTIDESLFASVKAAVKNADKLPAKATLTKKTGGLQHTIPADVVTLKKADLERMKRPAEVMSAEEIAQLRREAENRNKEERAHANERKTMMLKMEEERKRREPPSETEALKKRADYAMLSRAEQMLQEERDEVKHMNQMVQYSKCVTIRDAQIDEKKHMMREEEEEERALDLAMEIDRIKALDAYEERERQRVVERKRGAEVLAEQIAERERERIRLEEIREQERLQMNREIERVKLEEMAAAVEKQRQAEQLMEEVQRSNAEQMARKKVAKVKEAEEDALIAEYIREKELREAALAEERVRVAKEKELETARLRAKQERAADRQAEIDELRARRYSEAYEREWRTKERAARQRAEAINRDLTAAREAQQAARVRAQAEMAAVESEEFQRVLEENRREEQKKIQLQMAAMGIRERHKEELRAQIQANEERRKREHEEYLLEGKATRERLAQERALIESIKQRKLEEMQADGVPAKYRAELARKKVGEWK</sequence>
<evidence type="ECO:0000259" key="10">
    <source>
        <dbReference type="Pfam" id="PF13868"/>
    </source>
</evidence>
<evidence type="ECO:0000256" key="4">
    <source>
        <dbReference type="ARBA" id="ARBA00023069"/>
    </source>
</evidence>
<name>A0AAW1PUK0_9CHLO</name>
<evidence type="ECO:0000256" key="1">
    <source>
        <dbReference type="ARBA" id="ARBA00004230"/>
    </source>
</evidence>
<evidence type="ECO:0000256" key="7">
    <source>
        <dbReference type="ARBA" id="ARBA00034142"/>
    </source>
</evidence>
<feature type="region of interest" description="Disordered" evidence="9">
    <location>
        <begin position="1"/>
        <end position="24"/>
    </location>
</feature>
<evidence type="ECO:0000256" key="8">
    <source>
        <dbReference type="SAM" id="Coils"/>
    </source>
</evidence>
<comment type="caution">
    <text evidence="11">The sequence shown here is derived from an EMBL/GenBank/DDBJ whole genome shotgun (WGS) entry which is preliminary data.</text>
</comment>
<dbReference type="AlphaFoldDB" id="A0AAW1PUK0"/>
<dbReference type="EMBL" id="JALJOR010000009">
    <property type="protein sequence ID" value="KAK9811804.1"/>
    <property type="molecule type" value="Genomic_DNA"/>
</dbReference>
<evidence type="ECO:0000313" key="11">
    <source>
        <dbReference type="EMBL" id="KAK9811804.1"/>
    </source>
</evidence>
<evidence type="ECO:0000256" key="2">
    <source>
        <dbReference type="ARBA" id="ARBA00022846"/>
    </source>
</evidence>
<evidence type="ECO:0000256" key="5">
    <source>
        <dbReference type="ARBA" id="ARBA00023273"/>
    </source>
</evidence>
<dbReference type="PANTHER" id="PTHR15504">
    <property type="entry name" value="NASOPHARYNGEAL EPITHELIUM SPECIFIC PROTEIN 1"/>
    <property type="match status" value="1"/>
</dbReference>
<proteinExistence type="inferred from homology"/>
<keyword evidence="2" id="KW-0282">Flagellum</keyword>
<comment type="similarity">
    <text evidence="6">Belongs to the CFAP45 family.</text>
</comment>
<dbReference type="InterPro" id="IPR043597">
    <property type="entry name" value="TPH_dom"/>
</dbReference>
<accession>A0AAW1PUK0</accession>
<reference evidence="11 12" key="1">
    <citation type="journal article" date="2024" name="Nat. Commun.">
        <title>Phylogenomics reveals the evolutionary origins of lichenization in chlorophyte algae.</title>
        <authorList>
            <person name="Puginier C."/>
            <person name="Libourel C."/>
            <person name="Otte J."/>
            <person name="Skaloud P."/>
            <person name="Haon M."/>
            <person name="Grisel S."/>
            <person name="Petersen M."/>
            <person name="Berrin J.G."/>
            <person name="Delaux P.M."/>
            <person name="Dal Grande F."/>
            <person name="Keller J."/>
        </authorList>
    </citation>
    <scope>NUCLEOTIDE SEQUENCE [LARGE SCALE GENOMIC DNA]</scope>
    <source>
        <strain evidence="11 12">SAG 2043</strain>
    </source>
</reference>
<keyword evidence="4" id="KW-0969">Cilium</keyword>
<dbReference type="GO" id="GO:0031514">
    <property type="term" value="C:motile cilium"/>
    <property type="evidence" value="ECO:0007669"/>
    <property type="project" value="UniProtKB-SubCell"/>
</dbReference>
<keyword evidence="12" id="KW-1185">Reference proteome</keyword>
<keyword evidence="5" id="KW-0966">Cell projection</keyword>
<organism evidence="11 12">
    <name type="scientific">[Myrmecia] bisecta</name>
    <dbReference type="NCBI Taxonomy" id="41462"/>
    <lineage>
        <taxon>Eukaryota</taxon>
        <taxon>Viridiplantae</taxon>
        <taxon>Chlorophyta</taxon>
        <taxon>core chlorophytes</taxon>
        <taxon>Trebouxiophyceae</taxon>
        <taxon>Trebouxiales</taxon>
        <taxon>Trebouxiaceae</taxon>
        <taxon>Myrmecia</taxon>
    </lineage>
</organism>
<evidence type="ECO:0000256" key="6">
    <source>
        <dbReference type="ARBA" id="ARBA00034116"/>
    </source>
</evidence>
<comment type="subcellular location">
    <subcellularLocation>
        <location evidence="1">Cell projection</location>
        <location evidence="1">Cilium</location>
        <location evidence="1">Flagellum</location>
    </subcellularLocation>
</comment>
<protein>
    <recommendedName>
        <fullName evidence="7">Cilia- and flagella-associated protein 45</fullName>
    </recommendedName>
</protein>
<dbReference type="Pfam" id="PF13868">
    <property type="entry name" value="TPH"/>
    <property type="match status" value="1"/>
</dbReference>
<keyword evidence="3 8" id="KW-0175">Coiled coil</keyword>
<dbReference type="InterPro" id="IPR033253">
    <property type="entry name" value="CFAP45"/>
</dbReference>
<evidence type="ECO:0000256" key="3">
    <source>
        <dbReference type="ARBA" id="ARBA00023054"/>
    </source>
</evidence>
<feature type="domain" description="Trichohyalin-plectin-homology" evidence="10">
    <location>
        <begin position="153"/>
        <end position="500"/>
    </location>
</feature>
<dbReference type="PANTHER" id="PTHR15504:SF0">
    <property type="entry name" value="CILIA- AND FLAGELLA-ASSOCIATED PROTEIN 45"/>
    <property type="match status" value="1"/>
</dbReference>